<evidence type="ECO:0000256" key="7">
    <source>
        <dbReference type="ARBA" id="ARBA00022918"/>
    </source>
</evidence>
<dbReference type="InterPro" id="IPR057670">
    <property type="entry name" value="SH3_retrovirus"/>
</dbReference>
<evidence type="ECO:0000313" key="12">
    <source>
        <dbReference type="Proteomes" id="UP000237271"/>
    </source>
</evidence>
<dbReference type="EMBL" id="NCKW01006836">
    <property type="protein sequence ID" value="POM70701.1"/>
    <property type="molecule type" value="Genomic_DNA"/>
</dbReference>
<keyword evidence="6" id="KW-0229">DNA integration</keyword>
<dbReference type="InterPro" id="IPR036397">
    <property type="entry name" value="RNaseH_sf"/>
</dbReference>
<proteinExistence type="predicted"/>
<keyword evidence="8" id="KW-0239">DNA-directed DNA polymerase</keyword>
<dbReference type="GO" id="GO:0003887">
    <property type="term" value="F:DNA-directed DNA polymerase activity"/>
    <property type="evidence" value="ECO:0007669"/>
    <property type="project" value="UniProtKB-KW"/>
</dbReference>
<dbReference type="PANTHER" id="PTHR42648">
    <property type="entry name" value="TRANSPOSASE, PUTATIVE-RELATED"/>
    <property type="match status" value="1"/>
</dbReference>
<evidence type="ECO:0000256" key="6">
    <source>
        <dbReference type="ARBA" id="ARBA00022908"/>
    </source>
</evidence>
<gene>
    <name evidence="11" type="ORF">PHPALM_12824</name>
</gene>
<evidence type="ECO:0000259" key="10">
    <source>
        <dbReference type="Pfam" id="PF25597"/>
    </source>
</evidence>
<protein>
    <recommendedName>
        <fullName evidence="10">Retroviral polymerase SH3-like domain-containing protein</fullName>
    </recommendedName>
</protein>
<dbReference type="GO" id="GO:0006310">
    <property type="term" value="P:DNA recombination"/>
    <property type="evidence" value="ECO:0007669"/>
    <property type="project" value="UniProtKB-KW"/>
</dbReference>
<sequence>MLYHKSVDKKWWAEAVTTTAWIINRIPNSVTIKTPYEIVFKTKPQLKNVKVFGALGYAHIPDEKRRKLDAKAFMCRFMGYEDGMKGYSVINVATGKVQIVRIVKFMETSTSFGGSSR</sequence>
<evidence type="ECO:0000313" key="11">
    <source>
        <dbReference type="EMBL" id="POM70701.1"/>
    </source>
</evidence>
<keyword evidence="7" id="KW-0695">RNA-directed DNA polymerase</keyword>
<name>A0A2P4XYS3_9STRA</name>
<keyword evidence="4" id="KW-0378">Hydrolase</keyword>
<evidence type="ECO:0000256" key="5">
    <source>
        <dbReference type="ARBA" id="ARBA00022842"/>
    </source>
</evidence>
<evidence type="ECO:0000256" key="3">
    <source>
        <dbReference type="ARBA" id="ARBA00022759"/>
    </source>
</evidence>
<reference evidence="11 12" key="1">
    <citation type="journal article" date="2017" name="Genome Biol. Evol.">
        <title>Phytophthora megakarya and P. palmivora, closely related causal agents of cacao black pod rot, underwent increases in genome sizes and gene numbers by different mechanisms.</title>
        <authorList>
            <person name="Ali S.S."/>
            <person name="Shao J."/>
            <person name="Lary D.J."/>
            <person name="Kronmiller B."/>
            <person name="Shen D."/>
            <person name="Strem M.D."/>
            <person name="Amoako-Attah I."/>
            <person name="Akrofi A.Y."/>
            <person name="Begoude B.A."/>
            <person name="Ten Hoopen G.M."/>
            <person name="Coulibaly K."/>
            <person name="Kebe B.I."/>
            <person name="Melnick R.L."/>
            <person name="Guiltinan M.J."/>
            <person name="Tyler B.M."/>
            <person name="Meinhardt L.W."/>
            <person name="Bailey B.A."/>
        </authorList>
    </citation>
    <scope>NUCLEOTIDE SEQUENCE [LARGE SCALE GENOMIC DNA]</scope>
    <source>
        <strain evidence="12">sbr112.9</strain>
    </source>
</reference>
<evidence type="ECO:0000256" key="4">
    <source>
        <dbReference type="ARBA" id="ARBA00022801"/>
    </source>
</evidence>
<dbReference type="GO" id="GO:0003964">
    <property type="term" value="F:RNA-directed DNA polymerase activity"/>
    <property type="evidence" value="ECO:0007669"/>
    <property type="project" value="UniProtKB-KW"/>
</dbReference>
<dbReference type="Gene3D" id="3.30.420.10">
    <property type="entry name" value="Ribonuclease H-like superfamily/Ribonuclease H"/>
    <property type="match status" value="1"/>
</dbReference>
<keyword evidence="12" id="KW-1185">Reference proteome</keyword>
<keyword evidence="5" id="KW-0460">Magnesium</keyword>
<dbReference type="GO" id="GO:0016787">
    <property type="term" value="F:hydrolase activity"/>
    <property type="evidence" value="ECO:0007669"/>
    <property type="project" value="UniProtKB-KW"/>
</dbReference>
<dbReference type="GO" id="GO:0015074">
    <property type="term" value="P:DNA integration"/>
    <property type="evidence" value="ECO:0007669"/>
    <property type="project" value="UniProtKB-KW"/>
</dbReference>
<dbReference type="GO" id="GO:0004519">
    <property type="term" value="F:endonuclease activity"/>
    <property type="evidence" value="ECO:0007669"/>
    <property type="project" value="UniProtKB-KW"/>
</dbReference>
<dbReference type="PANTHER" id="PTHR42648:SF11">
    <property type="entry name" value="TRANSPOSON TY4-P GAG-POL POLYPROTEIN"/>
    <property type="match status" value="1"/>
</dbReference>
<feature type="domain" description="Retroviral polymerase SH3-like" evidence="10">
    <location>
        <begin position="56"/>
        <end position="110"/>
    </location>
</feature>
<organism evidence="11 12">
    <name type="scientific">Phytophthora palmivora</name>
    <dbReference type="NCBI Taxonomy" id="4796"/>
    <lineage>
        <taxon>Eukaryota</taxon>
        <taxon>Sar</taxon>
        <taxon>Stramenopiles</taxon>
        <taxon>Oomycota</taxon>
        <taxon>Peronosporomycetes</taxon>
        <taxon>Peronosporales</taxon>
        <taxon>Peronosporaceae</taxon>
        <taxon>Phytophthora</taxon>
    </lineage>
</organism>
<comment type="caution">
    <text evidence="11">The sequence shown here is derived from an EMBL/GenBank/DDBJ whole genome shotgun (WGS) entry which is preliminary data.</text>
</comment>
<dbReference type="Pfam" id="PF25597">
    <property type="entry name" value="SH3_retrovirus"/>
    <property type="match status" value="1"/>
</dbReference>
<dbReference type="GO" id="GO:0046872">
    <property type="term" value="F:metal ion binding"/>
    <property type="evidence" value="ECO:0007669"/>
    <property type="project" value="UniProtKB-KW"/>
</dbReference>
<keyword evidence="1" id="KW-0540">Nuclease</keyword>
<dbReference type="InterPro" id="IPR039537">
    <property type="entry name" value="Retrotran_Ty1/copia-like"/>
</dbReference>
<accession>A0A2P4XYS3</accession>
<dbReference type="GO" id="GO:0003676">
    <property type="term" value="F:nucleic acid binding"/>
    <property type="evidence" value="ECO:0007669"/>
    <property type="project" value="InterPro"/>
</dbReference>
<keyword evidence="9" id="KW-0233">DNA recombination</keyword>
<dbReference type="Proteomes" id="UP000237271">
    <property type="component" value="Unassembled WGS sequence"/>
</dbReference>
<evidence type="ECO:0000256" key="9">
    <source>
        <dbReference type="ARBA" id="ARBA00023172"/>
    </source>
</evidence>
<keyword evidence="8" id="KW-0548">Nucleotidyltransferase</keyword>
<keyword evidence="2" id="KW-0479">Metal-binding</keyword>
<keyword evidence="8" id="KW-0808">Transferase</keyword>
<evidence type="ECO:0000256" key="1">
    <source>
        <dbReference type="ARBA" id="ARBA00022722"/>
    </source>
</evidence>
<evidence type="ECO:0000256" key="2">
    <source>
        <dbReference type="ARBA" id="ARBA00022723"/>
    </source>
</evidence>
<keyword evidence="3" id="KW-0255">Endonuclease</keyword>
<dbReference type="AlphaFoldDB" id="A0A2P4XYS3"/>
<dbReference type="OrthoDB" id="89942at2759"/>
<evidence type="ECO:0000256" key="8">
    <source>
        <dbReference type="ARBA" id="ARBA00022932"/>
    </source>
</evidence>